<dbReference type="AlphaFoldDB" id="A0A4S8MWU9"/>
<organism evidence="2 3">
    <name type="scientific">Dendrothele bispora (strain CBS 962.96)</name>
    <dbReference type="NCBI Taxonomy" id="1314807"/>
    <lineage>
        <taxon>Eukaryota</taxon>
        <taxon>Fungi</taxon>
        <taxon>Dikarya</taxon>
        <taxon>Basidiomycota</taxon>
        <taxon>Agaricomycotina</taxon>
        <taxon>Agaricomycetes</taxon>
        <taxon>Agaricomycetidae</taxon>
        <taxon>Agaricales</taxon>
        <taxon>Agaricales incertae sedis</taxon>
        <taxon>Dendrothele</taxon>
    </lineage>
</organism>
<feature type="region of interest" description="Disordered" evidence="1">
    <location>
        <begin position="1"/>
        <end position="76"/>
    </location>
</feature>
<evidence type="ECO:0000313" key="3">
    <source>
        <dbReference type="Proteomes" id="UP000297245"/>
    </source>
</evidence>
<feature type="compositionally biased region" description="Polar residues" evidence="1">
    <location>
        <begin position="41"/>
        <end position="55"/>
    </location>
</feature>
<feature type="compositionally biased region" description="Basic and acidic residues" evidence="1">
    <location>
        <begin position="56"/>
        <end position="67"/>
    </location>
</feature>
<name>A0A4S8MWU9_DENBC</name>
<keyword evidence="3" id="KW-1185">Reference proteome</keyword>
<gene>
    <name evidence="2" type="ORF">K435DRAFT_925078</name>
</gene>
<accession>A0A4S8MWU9</accession>
<proteinExistence type="predicted"/>
<reference evidence="2 3" key="1">
    <citation type="journal article" date="2019" name="Nat. Ecol. Evol.">
        <title>Megaphylogeny resolves global patterns of mushroom evolution.</title>
        <authorList>
            <person name="Varga T."/>
            <person name="Krizsan K."/>
            <person name="Foldi C."/>
            <person name="Dima B."/>
            <person name="Sanchez-Garcia M."/>
            <person name="Sanchez-Ramirez S."/>
            <person name="Szollosi G.J."/>
            <person name="Szarkandi J.G."/>
            <person name="Papp V."/>
            <person name="Albert L."/>
            <person name="Andreopoulos W."/>
            <person name="Angelini C."/>
            <person name="Antonin V."/>
            <person name="Barry K.W."/>
            <person name="Bougher N.L."/>
            <person name="Buchanan P."/>
            <person name="Buyck B."/>
            <person name="Bense V."/>
            <person name="Catcheside P."/>
            <person name="Chovatia M."/>
            <person name="Cooper J."/>
            <person name="Damon W."/>
            <person name="Desjardin D."/>
            <person name="Finy P."/>
            <person name="Geml J."/>
            <person name="Haridas S."/>
            <person name="Hughes K."/>
            <person name="Justo A."/>
            <person name="Karasinski D."/>
            <person name="Kautmanova I."/>
            <person name="Kiss B."/>
            <person name="Kocsube S."/>
            <person name="Kotiranta H."/>
            <person name="LaButti K.M."/>
            <person name="Lechner B.E."/>
            <person name="Liimatainen K."/>
            <person name="Lipzen A."/>
            <person name="Lukacs Z."/>
            <person name="Mihaltcheva S."/>
            <person name="Morgado L.N."/>
            <person name="Niskanen T."/>
            <person name="Noordeloos M.E."/>
            <person name="Ohm R.A."/>
            <person name="Ortiz-Santana B."/>
            <person name="Ovrebo C."/>
            <person name="Racz N."/>
            <person name="Riley R."/>
            <person name="Savchenko A."/>
            <person name="Shiryaev A."/>
            <person name="Soop K."/>
            <person name="Spirin V."/>
            <person name="Szebenyi C."/>
            <person name="Tomsovsky M."/>
            <person name="Tulloss R.E."/>
            <person name="Uehling J."/>
            <person name="Grigoriev I.V."/>
            <person name="Vagvolgyi C."/>
            <person name="Papp T."/>
            <person name="Martin F.M."/>
            <person name="Miettinen O."/>
            <person name="Hibbett D.S."/>
            <person name="Nagy L.G."/>
        </authorList>
    </citation>
    <scope>NUCLEOTIDE SEQUENCE [LARGE SCALE GENOMIC DNA]</scope>
    <source>
        <strain evidence="2 3">CBS 962.96</strain>
    </source>
</reference>
<protein>
    <submittedName>
        <fullName evidence="2">Uncharacterized protein</fullName>
    </submittedName>
</protein>
<evidence type="ECO:0000313" key="2">
    <source>
        <dbReference type="EMBL" id="THV07199.1"/>
    </source>
</evidence>
<dbReference type="EMBL" id="ML179039">
    <property type="protein sequence ID" value="THV07199.1"/>
    <property type="molecule type" value="Genomic_DNA"/>
</dbReference>
<dbReference type="Proteomes" id="UP000297245">
    <property type="component" value="Unassembled WGS sequence"/>
</dbReference>
<sequence length="215" mass="23361">MPRGTIHGRSVGNASRGGVHAIGGASRGRGPFTAQIPTPPTSDSLITETRNQQRVRQQEELQDKPQDSTRTVGKRKRSYFSIANALSKHKLSDRGRGHGSAPRSHVSGLSGRTRGELFFNAGYFEGVGGGRRDKRVAATMLSHVSAHARDYSAVKPSHLHHCQLKSLRYLLLWSRSYATARPSATSTSSSTARSLWLTYILAPICVSVPSPLPVH</sequence>
<evidence type="ECO:0000256" key="1">
    <source>
        <dbReference type="SAM" id="MobiDB-lite"/>
    </source>
</evidence>